<keyword evidence="10" id="KW-1185">Reference proteome</keyword>
<evidence type="ECO:0000256" key="4">
    <source>
        <dbReference type="ARBA" id="ARBA00023110"/>
    </source>
</evidence>
<dbReference type="PANTHER" id="PTHR47637:SF1">
    <property type="entry name" value="CHAPERONE SURA"/>
    <property type="match status" value="1"/>
</dbReference>
<dbReference type="InterPro" id="IPR050280">
    <property type="entry name" value="OMP_Chaperone_SurA"/>
</dbReference>
<gene>
    <name evidence="7" type="primary">surA</name>
    <name evidence="9" type="ORF">V6X73_02505</name>
</gene>
<keyword evidence="5 7" id="KW-0143">Chaperone</keyword>
<dbReference type="RefSeq" id="WP_367957892.1">
    <property type="nucleotide sequence ID" value="NZ_JBAKFK010000001.1"/>
</dbReference>
<dbReference type="SUPFAM" id="SSF54534">
    <property type="entry name" value="FKBP-like"/>
    <property type="match status" value="2"/>
</dbReference>
<evidence type="ECO:0000313" key="9">
    <source>
        <dbReference type="EMBL" id="MEX0468608.1"/>
    </source>
</evidence>
<keyword evidence="3 7" id="KW-0574">Periplasm</keyword>
<keyword evidence="2 7" id="KW-0677">Repeat</keyword>
<comment type="subcellular location">
    <subcellularLocation>
        <location evidence="7">Periplasm</location>
    </subcellularLocation>
    <text evidence="7">Is capable of associating with the outer membrane.</text>
</comment>
<accession>A0ABV3TBT8</accession>
<dbReference type="EMBL" id="JBAKFM010000001">
    <property type="protein sequence ID" value="MEX0468608.1"/>
    <property type="molecule type" value="Genomic_DNA"/>
</dbReference>
<dbReference type="GO" id="GO:0003755">
    <property type="term" value="F:peptidyl-prolyl cis-trans isomerase activity"/>
    <property type="evidence" value="ECO:0007669"/>
    <property type="project" value="UniProtKB-EC"/>
</dbReference>
<dbReference type="HAMAP" id="MF_01183">
    <property type="entry name" value="Chaperone_SurA"/>
    <property type="match status" value="1"/>
</dbReference>
<evidence type="ECO:0000256" key="6">
    <source>
        <dbReference type="ARBA" id="ARBA00023235"/>
    </source>
</evidence>
<evidence type="ECO:0000256" key="5">
    <source>
        <dbReference type="ARBA" id="ARBA00023186"/>
    </source>
</evidence>
<dbReference type="Pfam" id="PF00639">
    <property type="entry name" value="Rotamase"/>
    <property type="match status" value="2"/>
</dbReference>
<dbReference type="PANTHER" id="PTHR47637">
    <property type="entry name" value="CHAPERONE SURA"/>
    <property type="match status" value="1"/>
</dbReference>
<dbReference type="InterPro" id="IPR023058">
    <property type="entry name" value="PPIase_PpiC_CS"/>
</dbReference>
<sequence precursor="true">MTRKLLACLFLLFVTGIPPAAAEAVSLERIVALVNDDVVLASELEAEITTVRRELERRNVRMPQPQQLRRQVLERLIMQTLQMNVAERRGIRVDNATVDAAVRQVAERNGLSLAGLRDALSAEGLNMARFREQIRRDIVLNRLRQQEMNRRVDVSEQEIDQFIARNQAPGREYRLSRILIGVPEAASPASIEAARDEAQQIVQQLRDGEAFARLAATASDARNALEGGDLGWRPASQLPASAREAVETLAAGEITDPVRTPAGFQIYRLDDQRGSEQQTVRQAQLRHILIETNEVVTDADARLRLQTLRERILSGSDFSTLARANSDDPTSATAGGELGWVNPANLPPSFAEVVRRLEAGAISQPFRSRGGWHIAEVMAWREQAVSEQLAREEAAEAVRQRKAEEETELWLRELREEAYVEIRLDGLR</sequence>
<dbReference type="Gene3D" id="1.10.4030.10">
    <property type="entry name" value="Porin chaperone SurA, peptide-binding domain"/>
    <property type="match status" value="1"/>
</dbReference>
<feature type="signal peptide" evidence="7">
    <location>
        <begin position="1"/>
        <end position="20"/>
    </location>
</feature>
<evidence type="ECO:0000256" key="3">
    <source>
        <dbReference type="ARBA" id="ARBA00022764"/>
    </source>
</evidence>
<evidence type="ECO:0000256" key="7">
    <source>
        <dbReference type="HAMAP-Rule" id="MF_01183"/>
    </source>
</evidence>
<comment type="domain">
    <text evidence="7">The PPIase activity resides only in the second parvulin domain. The N-terminal region and the C-terminal tail are necessary and sufficient for the chaperone activity of SurA. The PPIase activity is dispensable for SurA to function as a chaperone. The N-terminal region and the C-terminal tail are also required for porin recognition.</text>
</comment>
<dbReference type="PROSITE" id="PS01096">
    <property type="entry name" value="PPIC_PPIASE_1"/>
    <property type="match status" value="1"/>
</dbReference>
<comment type="function">
    <text evidence="7">Chaperone involved in the correct folding and assembly of outer membrane proteins. Recognizes specific patterns of aromatic residues and the orientation of their side chains, which are found more frequently in integral outer membrane proteins. May act in both early periplasmic and late outer membrane-associated steps of protein maturation.</text>
</comment>
<comment type="catalytic activity">
    <reaction evidence="7">
        <text>[protein]-peptidylproline (omega=180) = [protein]-peptidylproline (omega=0)</text>
        <dbReference type="Rhea" id="RHEA:16237"/>
        <dbReference type="Rhea" id="RHEA-COMP:10747"/>
        <dbReference type="Rhea" id="RHEA-COMP:10748"/>
        <dbReference type="ChEBI" id="CHEBI:83833"/>
        <dbReference type="ChEBI" id="CHEBI:83834"/>
        <dbReference type="EC" id="5.2.1.8"/>
    </reaction>
</comment>
<keyword evidence="6 7" id="KW-0413">Isomerase</keyword>
<name>A0ABV3TBT8_9GAMM</name>
<comment type="caution">
    <text evidence="9">The sequence shown here is derived from an EMBL/GenBank/DDBJ whole genome shotgun (WGS) entry which is preliminary data.</text>
</comment>
<dbReference type="Pfam" id="PF09312">
    <property type="entry name" value="SurA_N"/>
    <property type="match status" value="1"/>
</dbReference>
<keyword evidence="1 7" id="KW-0732">Signal</keyword>
<dbReference type="PROSITE" id="PS50198">
    <property type="entry name" value="PPIC_PPIASE_2"/>
    <property type="match status" value="2"/>
</dbReference>
<dbReference type="Proteomes" id="UP001556709">
    <property type="component" value="Unassembled WGS sequence"/>
</dbReference>
<dbReference type="InterPro" id="IPR023034">
    <property type="entry name" value="PPIase_SurA"/>
</dbReference>
<dbReference type="InterPro" id="IPR027304">
    <property type="entry name" value="Trigger_fact/SurA_dom_sf"/>
</dbReference>
<feature type="chain" id="PRO_5044923491" description="Chaperone SurA" evidence="7">
    <location>
        <begin position="21"/>
        <end position="428"/>
    </location>
</feature>
<dbReference type="InterPro" id="IPR046357">
    <property type="entry name" value="PPIase_dom_sf"/>
</dbReference>
<evidence type="ECO:0000256" key="2">
    <source>
        <dbReference type="ARBA" id="ARBA00022737"/>
    </source>
</evidence>
<evidence type="ECO:0000256" key="1">
    <source>
        <dbReference type="ARBA" id="ARBA00022729"/>
    </source>
</evidence>
<reference evidence="9 10" key="1">
    <citation type="submission" date="2024-02" db="EMBL/GenBank/DDBJ databases">
        <title>New especies of Spiribacter isolated from saline water.</title>
        <authorList>
            <person name="Leon M.J."/>
            <person name="De La Haba R."/>
            <person name="Sanchez-Porro C."/>
            <person name="Ventosa A."/>
        </authorList>
    </citation>
    <scope>NUCLEOTIDE SEQUENCE [LARGE SCALE GENOMIC DNA]</scope>
    <source>
        <strain evidence="10">ag22IC6-390</strain>
    </source>
</reference>
<feature type="domain" description="PpiC" evidence="8">
    <location>
        <begin position="170"/>
        <end position="271"/>
    </location>
</feature>
<evidence type="ECO:0000259" key="8">
    <source>
        <dbReference type="PROSITE" id="PS50198"/>
    </source>
</evidence>
<proteinExistence type="inferred from homology"/>
<feature type="domain" description="PpiC" evidence="8">
    <location>
        <begin position="280"/>
        <end position="379"/>
    </location>
</feature>
<dbReference type="EC" id="5.2.1.8" evidence="7"/>
<dbReference type="Gene3D" id="3.10.50.40">
    <property type="match status" value="2"/>
</dbReference>
<organism evidence="9 10">
    <name type="scientific">Spiribacter pallidus</name>
    <dbReference type="NCBI Taxonomy" id="1987936"/>
    <lineage>
        <taxon>Bacteria</taxon>
        <taxon>Pseudomonadati</taxon>
        <taxon>Pseudomonadota</taxon>
        <taxon>Gammaproteobacteria</taxon>
        <taxon>Chromatiales</taxon>
        <taxon>Ectothiorhodospiraceae</taxon>
        <taxon>Spiribacter</taxon>
    </lineage>
</organism>
<evidence type="ECO:0000313" key="10">
    <source>
        <dbReference type="Proteomes" id="UP001556709"/>
    </source>
</evidence>
<dbReference type="InterPro" id="IPR000297">
    <property type="entry name" value="PPIase_PpiC"/>
</dbReference>
<dbReference type="InterPro" id="IPR015391">
    <property type="entry name" value="SurA_N"/>
</dbReference>
<protein>
    <recommendedName>
        <fullName evidence="7">Chaperone SurA</fullName>
    </recommendedName>
    <alternativeName>
        <fullName evidence="7">Peptidyl-prolyl cis-trans isomerase SurA</fullName>
        <shortName evidence="7">PPIase SurA</shortName>
        <ecNumber evidence="7">5.2.1.8</ecNumber>
    </alternativeName>
    <alternativeName>
        <fullName evidence="7">Rotamase SurA</fullName>
    </alternativeName>
</protein>
<dbReference type="SUPFAM" id="SSF109998">
    <property type="entry name" value="Triger factor/SurA peptide-binding domain-like"/>
    <property type="match status" value="1"/>
</dbReference>
<keyword evidence="4 7" id="KW-0697">Rotamase</keyword>